<dbReference type="Gene3D" id="3.40.50.1110">
    <property type="entry name" value="SGNH hydrolase"/>
    <property type="match status" value="1"/>
</dbReference>
<evidence type="ECO:0000313" key="3">
    <source>
        <dbReference type="EMBL" id="TYA11263.1"/>
    </source>
</evidence>
<comment type="caution">
    <text evidence="3">The sequence shown here is derived from an EMBL/GenBank/DDBJ whole genome shotgun (WGS) entry which is preliminary data.</text>
</comment>
<dbReference type="InterPro" id="IPR040794">
    <property type="entry name" value="CE2_N"/>
</dbReference>
<dbReference type="CDD" id="cd01831">
    <property type="entry name" value="Endoglucanase_E_like"/>
    <property type="match status" value="1"/>
</dbReference>
<accession>A0A5D0CMI4</accession>
<gene>
    <name evidence="3" type="ORF">FRY98_19025</name>
</gene>
<dbReference type="Pfam" id="PF17996">
    <property type="entry name" value="CE2_N"/>
    <property type="match status" value="1"/>
</dbReference>
<keyword evidence="4" id="KW-1185">Reference proteome</keyword>
<reference evidence="3 4" key="1">
    <citation type="submission" date="2019-08" db="EMBL/GenBank/DDBJ databases">
        <title>Genome sequencing of Paenibacillus faecis DSM 23593(T).</title>
        <authorList>
            <person name="Kook J.-K."/>
            <person name="Park S.-N."/>
            <person name="Lim Y.K."/>
        </authorList>
    </citation>
    <scope>NUCLEOTIDE SEQUENCE [LARGE SCALE GENOMIC DNA]</scope>
    <source>
        <strain evidence="3 4">DSM 23593</strain>
    </source>
</reference>
<sequence>MSTNVGGVQSFKATGKHVKRLGRTYEYNDALWLALSGGGVEFTFYGKKAEVTIQGDNIASGEENLARIGIEVNGERVVDDLVNQPLKTYTFFQSDVERQVTVRIAKLSEAAMSTVGIREIAVEAAEGIKPTPEQARKIEFIGDSITCGYGVDDERVESVFSTATEDVTKTYAYQTAQALQADYSMVSYSGYGIISGFTDNDQKLLTHLLPDYYDLVAKSEGRLDGVLNPASLRWDFRQFVPDLIVINLGTNDETYAKDDADRQAEYAGQYVEFLKRVRARNAGATILCTLGIMGDRLYPKVEQAVREYTKQTGDPNISTMKFDVQSAEDGYTVNYHPSHATHTKAAKKLVTYIRDLMNWE</sequence>
<evidence type="ECO:0000259" key="2">
    <source>
        <dbReference type="Pfam" id="PF17996"/>
    </source>
</evidence>
<dbReference type="Gene3D" id="2.60.120.260">
    <property type="entry name" value="Galactose-binding domain-like"/>
    <property type="match status" value="1"/>
</dbReference>
<dbReference type="InterPro" id="IPR037461">
    <property type="entry name" value="CtCE2-like_dom"/>
</dbReference>
<organism evidence="3 4">
    <name type="scientific">Paenibacillus faecis</name>
    <dbReference type="NCBI Taxonomy" id="862114"/>
    <lineage>
        <taxon>Bacteria</taxon>
        <taxon>Bacillati</taxon>
        <taxon>Bacillota</taxon>
        <taxon>Bacilli</taxon>
        <taxon>Bacillales</taxon>
        <taxon>Paenibacillaceae</taxon>
        <taxon>Paenibacillus</taxon>
    </lineage>
</organism>
<dbReference type="Proteomes" id="UP000325218">
    <property type="component" value="Unassembled WGS sequence"/>
</dbReference>
<dbReference type="PANTHER" id="PTHR37834:SF2">
    <property type="entry name" value="ESTERASE, SGNH HYDROLASE-TYPE"/>
    <property type="match status" value="1"/>
</dbReference>
<feature type="domain" description="SGNH hydrolase-type esterase" evidence="1">
    <location>
        <begin position="140"/>
        <end position="342"/>
    </location>
</feature>
<dbReference type="InterPro" id="IPR036514">
    <property type="entry name" value="SGNH_hydro_sf"/>
</dbReference>
<dbReference type="PANTHER" id="PTHR37834">
    <property type="entry name" value="GDSL-LIKE LIPASE/ACYLHYDROLASE DOMAIN PROTEIN (AFU_ORTHOLOGUE AFUA_2G00620)"/>
    <property type="match status" value="1"/>
</dbReference>
<dbReference type="InterPro" id="IPR013830">
    <property type="entry name" value="SGNH_hydro"/>
</dbReference>
<dbReference type="RefSeq" id="WP_148454917.1">
    <property type="nucleotide sequence ID" value="NZ_VSDO01000004.1"/>
</dbReference>
<dbReference type="SUPFAM" id="SSF52266">
    <property type="entry name" value="SGNH hydrolase"/>
    <property type="match status" value="1"/>
</dbReference>
<dbReference type="GO" id="GO:0052689">
    <property type="term" value="F:carboxylic ester hydrolase activity"/>
    <property type="evidence" value="ECO:0007669"/>
    <property type="project" value="InterPro"/>
</dbReference>
<feature type="domain" description="Carbohydrate esterase 2 N-terminal" evidence="2">
    <location>
        <begin position="22"/>
        <end position="132"/>
    </location>
</feature>
<dbReference type="EMBL" id="VSDO01000004">
    <property type="protein sequence ID" value="TYA11263.1"/>
    <property type="molecule type" value="Genomic_DNA"/>
</dbReference>
<proteinExistence type="predicted"/>
<dbReference type="OrthoDB" id="9801375at2"/>
<evidence type="ECO:0000259" key="1">
    <source>
        <dbReference type="Pfam" id="PF13472"/>
    </source>
</evidence>
<dbReference type="Pfam" id="PF13472">
    <property type="entry name" value="Lipase_GDSL_2"/>
    <property type="match status" value="1"/>
</dbReference>
<name>A0A5D0CMI4_9BACL</name>
<dbReference type="InterPro" id="IPR052762">
    <property type="entry name" value="PCW_deacetylase/CE"/>
</dbReference>
<dbReference type="AlphaFoldDB" id="A0A5D0CMI4"/>
<protein>
    <submittedName>
        <fullName evidence="3">GDSL family lipase</fullName>
    </submittedName>
</protein>
<evidence type="ECO:0000313" key="4">
    <source>
        <dbReference type="Proteomes" id="UP000325218"/>
    </source>
</evidence>